<dbReference type="AlphaFoldDB" id="A0A656YWL8"/>
<dbReference type="PRINTS" id="PR00050">
    <property type="entry name" value="COLDSHOCK"/>
</dbReference>
<reference evidence="4 5" key="1">
    <citation type="journal article" date="2016" name="Sci. Rep.">
        <title>Metabolic traits of an uncultured archaeal lineage -MSBL1- from brine pools of the Red Sea.</title>
        <authorList>
            <person name="Mwirichia R."/>
            <person name="Alam I."/>
            <person name="Rashid M."/>
            <person name="Vinu M."/>
            <person name="Ba-Alawi W."/>
            <person name="Anthony Kamau A."/>
            <person name="Kamanda Ngugi D."/>
            <person name="Goker M."/>
            <person name="Klenk H.P."/>
            <person name="Bajic V."/>
            <person name="Stingl U."/>
        </authorList>
    </citation>
    <scope>NUCLEOTIDE SEQUENCE [LARGE SCALE GENOMIC DNA]</scope>
    <source>
        <strain evidence="4">SCGC-AAA259J03</strain>
    </source>
</reference>
<dbReference type="PANTHER" id="PTHR11544">
    <property type="entry name" value="COLD SHOCK DOMAIN CONTAINING PROTEINS"/>
    <property type="match status" value="1"/>
</dbReference>
<dbReference type="EMBL" id="LHXT01000014">
    <property type="protein sequence ID" value="KXA98581.1"/>
    <property type="molecule type" value="Genomic_DNA"/>
</dbReference>
<comment type="subcellular location">
    <subcellularLocation>
        <location evidence="1">Cytoplasm</location>
    </subcellularLocation>
</comment>
<gene>
    <name evidence="4" type="ORF">AKJ39_01515</name>
</gene>
<feature type="domain" description="CSD" evidence="3">
    <location>
        <begin position="1"/>
        <end position="63"/>
    </location>
</feature>
<accession>A0A656YWL8</accession>
<evidence type="ECO:0000256" key="1">
    <source>
        <dbReference type="ARBA" id="ARBA00004496"/>
    </source>
</evidence>
<dbReference type="Proteomes" id="UP000070257">
    <property type="component" value="Unassembled WGS sequence"/>
</dbReference>
<name>A0A656YWL8_9EURY</name>
<sequence>MRGTVKFFDDRKNYGFIEPAESGEGDHFVHRSDIESGSLNEGDIVEFDSELGEKGPRAVNVRKIE</sequence>
<dbReference type="SMART" id="SM00357">
    <property type="entry name" value="CSP"/>
    <property type="match status" value="1"/>
</dbReference>
<dbReference type="Pfam" id="PF00313">
    <property type="entry name" value="CSD"/>
    <property type="match status" value="1"/>
</dbReference>
<comment type="caution">
    <text evidence="4">The sequence shown here is derived from an EMBL/GenBank/DDBJ whole genome shotgun (WGS) entry which is preliminary data.</text>
</comment>
<dbReference type="GO" id="GO:0003676">
    <property type="term" value="F:nucleic acid binding"/>
    <property type="evidence" value="ECO:0007669"/>
    <property type="project" value="InterPro"/>
</dbReference>
<keyword evidence="5" id="KW-1185">Reference proteome</keyword>
<dbReference type="InterPro" id="IPR011129">
    <property type="entry name" value="CSD"/>
</dbReference>
<dbReference type="PIRSF" id="PIRSF002599">
    <property type="entry name" value="Cold_shock_A"/>
    <property type="match status" value="1"/>
</dbReference>
<dbReference type="Gene3D" id="2.40.50.140">
    <property type="entry name" value="Nucleic acid-binding proteins"/>
    <property type="match status" value="1"/>
</dbReference>
<dbReference type="InterPro" id="IPR050181">
    <property type="entry name" value="Cold_shock_domain"/>
</dbReference>
<evidence type="ECO:0000313" key="4">
    <source>
        <dbReference type="EMBL" id="KXA98581.1"/>
    </source>
</evidence>
<dbReference type="InterPro" id="IPR002059">
    <property type="entry name" value="CSP_DNA-bd"/>
</dbReference>
<dbReference type="InterPro" id="IPR012340">
    <property type="entry name" value="NA-bd_OB-fold"/>
</dbReference>
<dbReference type="InterPro" id="IPR012156">
    <property type="entry name" value="Cold_shock_CspA"/>
</dbReference>
<evidence type="ECO:0000256" key="2">
    <source>
        <dbReference type="ARBA" id="ARBA00022490"/>
    </source>
</evidence>
<dbReference type="SUPFAM" id="SSF50249">
    <property type="entry name" value="Nucleic acid-binding proteins"/>
    <property type="match status" value="1"/>
</dbReference>
<dbReference type="GO" id="GO:0005737">
    <property type="term" value="C:cytoplasm"/>
    <property type="evidence" value="ECO:0007669"/>
    <property type="project" value="UniProtKB-SubCell"/>
</dbReference>
<evidence type="ECO:0000259" key="3">
    <source>
        <dbReference type="PROSITE" id="PS51857"/>
    </source>
</evidence>
<evidence type="ECO:0000313" key="5">
    <source>
        <dbReference type="Proteomes" id="UP000070257"/>
    </source>
</evidence>
<organism evidence="4 5">
    <name type="scientific">candidate division MSBL1 archaeon SCGC-AAA259J03</name>
    <dbReference type="NCBI Taxonomy" id="1698269"/>
    <lineage>
        <taxon>Archaea</taxon>
        <taxon>Methanobacteriati</taxon>
        <taxon>Methanobacteriota</taxon>
        <taxon>candidate division MSBL1</taxon>
    </lineage>
</organism>
<dbReference type="PROSITE" id="PS51857">
    <property type="entry name" value="CSD_2"/>
    <property type="match status" value="1"/>
</dbReference>
<protein>
    <recommendedName>
        <fullName evidence="3">CSD domain-containing protein</fullName>
    </recommendedName>
</protein>
<keyword evidence="2" id="KW-0963">Cytoplasm</keyword>
<proteinExistence type="predicted"/>